<dbReference type="SUPFAM" id="SSF75169">
    <property type="entry name" value="DsrEFH-like"/>
    <property type="match status" value="1"/>
</dbReference>
<dbReference type="Proteomes" id="UP000178606">
    <property type="component" value="Unassembled WGS sequence"/>
</dbReference>
<accession>A0A1F6CC72</accession>
<evidence type="ECO:0000313" key="2">
    <source>
        <dbReference type="Proteomes" id="UP000178606"/>
    </source>
</evidence>
<protein>
    <submittedName>
        <fullName evidence="1">Uncharacterized protein</fullName>
    </submittedName>
</protein>
<reference evidence="1 2" key="1">
    <citation type="journal article" date="2016" name="Nat. Commun.">
        <title>Thousands of microbial genomes shed light on interconnected biogeochemical processes in an aquifer system.</title>
        <authorList>
            <person name="Anantharaman K."/>
            <person name="Brown C.T."/>
            <person name="Hug L.A."/>
            <person name="Sharon I."/>
            <person name="Castelle C.J."/>
            <person name="Probst A.J."/>
            <person name="Thomas B.C."/>
            <person name="Singh A."/>
            <person name="Wilkins M.J."/>
            <person name="Karaoz U."/>
            <person name="Brodie E.L."/>
            <person name="Williams K.H."/>
            <person name="Hubbard S.S."/>
            <person name="Banfield J.F."/>
        </authorList>
    </citation>
    <scope>NUCLEOTIDE SEQUENCE [LARGE SCALE GENOMIC DNA]</scope>
    <source>
        <strain evidence="2">RIFCSPLOWO2_12_FULL_64_10</strain>
    </source>
</reference>
<proteinExistence type="predicted"/>
<organism evidence="1 2">
    <name type="scientific">Handelsmanbacteria sp. (strain RIFCSPLOWO2_12_FULL_64_10)</name>
    <dbReference type="NCBI Taxonomy" id="1817868"/>
    <lineage>
        <taxon>Bacteria</taxon>
        <taxon>Candidatus Handelsmaniibacteriota</taxon>
    </lineage>
</organism>
<evidence type="ECO:0000313" key="1">
    <source>
        <dbReference type="EMBL" id="OGG46610.1"/>
    </source>
</evidence>
<dbReference type="AlphaFoldDB" id="A0A1F6CC72"/>
<sequence length="79" mass="8317">MAKLLFMGVHGSADPTNAAMPFIMANGAAEAGHEAQIVLANEAVCLMSQTVADNLMPFGWPPFKEVLAGTISHGIRIHV</sequence>
<comment type="caution">
    <text evidence="1">The sequence shown here is derived from an EMBL/GenBank/DDBJ whole genome shotgun (WGS) entry which is preliminary data.</text>
</comment>
<dbReference type="EMBL" id="MFKF01000297">
    <property type="protein sequence ID" value="OGG46610.1"/>
    <property type="molecule type" value="Genomic_DNA"/>
</dbReference>
<dbReference type="InterPro" id="IPR027396">
    <property type="entry name" value="DsrEFH-like"/>
</dbReference>
<dbReference type="Gene3D" id="3.40.1260.10">
    <property type="entry name" value="DsrEFH-like"/>
    <property type="match status" value="1"/>
</dbReference>
<gene>
    <name evidence="1" type="ORF">A3F84_00635</name>
</gene>
<name>A0A1F6CC72_HANXR</name>